<dbReference type="FunFam" id="3.10.580.10:FF:000002">
    <property type="entry name" value="Magnesium/cobalt efflux protein CorC"/>
    <property type="match status" value="1"/>
</dbReference>
<feature type="non-terminal residue" evidence="4">
    <location>
        <position position="1"/>
    </location>
</feature>
<evidence type="ECO:0000259" key="3">
    <source>
        <dbReference type="PROSITE" id="PS51371"/>
    </source>
</evidence>
<sequence length="265" mass="29689">EEDKKLVTEEEIRTAITVGEAEGVWEEDEAEMLQSAFEFADRPVREVMQPRTEVTWLEQGTTLAAFLDIYRQSPYSRFPVYKGTPDSVVGVLSIKDVLMAQASDSLDMESPVDELVRPVYFVPETKLLGELLAEMRDNNYRMVVVIDEYGGVAGIATLEHLTAEIMGSIGDELAGREEDFVTIDANTFEVDGGLRVEEANEELGLDLPTGDYETIAGFILCHLGRIPKQGEQLRYKDLKLAILEMRERKVERILVTKEKDAAPAP</sequence>
<keyword evidence="1" id="KW-0677">Repeat</keyword>
<protein>
    <recommendedName>
        <fullName evidence="3">CBS domain-containing protein</fullName>
    </recommendedName>
</protein>
<accession>X1LRD2</accession>
<dbReference type="InterPro" id="IPR016169">
    <property type="entry name" value="FAD-bd_PCMH_sub2"/>
</dbReference>
<dbReference type="SMART" id="SM01091">
    <property type="entry name" value="CorC_HlyC"/>
    <property type="match status" value="1"/>
</dbReference>
<dbReference type="PANTHER" id="PTHR22777">
    <property type="entry name" value="HEMOLYSIN-RELATED"/>
    <property type="match status" value="1"/>
</dbReference>
<gene>
    <name evidence="4" type="ORF">S06H3_04269</name>
</gene>
<proteinExistence type="predicted"/>
<dbReference type="PROSITE" id="PS51371">
    <property type="entry name" value="CBS"/>
    <property type="match status" value="2"/>
</dbReference>
<evidence type="ECO:0000313" key="4">
    <source>
        <dbReference type="EMBL" id="GAH96703.1"/>
    </source>
</evidence>
<dbReference type="InterPro" id="IPR036318">
    <property type="entry name" value="FAD-bd_PCMH-like_sf"/>
</dbReference>
<dbReference type="Gene3D" id="3.10.580.10">
    <property type="entry name" value="CBS-domain"/>
    <property type="match status" value="1"/>
</dbReference>
<feature type="domain" description="CBS" evidence="3">
    <location>
        <begin position="48"/>
        <end position="108"/>
    </location>
</feature>
<dbReference type="EMBL" id="BARV01001480">
    <property type="protein sequence ID" value="GAH96703.1"/>
    <property type="molecule type" value="Genomic_DNA"/>
</dbReference>
<evidence type="ECO:0000256" key="2">
    <source>
        <dbReference type="ARBA" id="ARBA00023122"/>
    </source>
</evidence>
<dbReference type="Pfam" id="PF03471">
    <property type="entry name" value="CorC_HlyC"/>
    <property type="match status" value="1"/>
</dbReference>
<dbReference type="PANTHER" id="PTHR22777:SF17">
    <property type="entry name" value="UPF0053 PROTEIN SLL0260"/>
    <property type="match status" value="1"/>
</dbReference>
<dbReference type="GO" id="GO:0005886">
    <property type="term" value="C:plasma membrane"/>
    <property type="evidence" value="ECO:0007669"/>
    <property type="project" value="TreeGrafter"/>
</dbReference>
<keyword evidence="2" id="KW-0129">CBS domain</keyword>
<dbReference type="InterPro" id="IPR046342">
    <property type="entry name" value="CBS_dom_sf"/>
</dbReference>
<dbReference type="InterPro" id="IPR044751">
    <property type="entry name" value="Ion_transp-like_CBS"/>
</dbReference>
<dbReference type="SMART" id="SM00116">
    <property type="entry name" value="CBS"/>
    <property type="match status" value="2"/>
</dbReference>
<feature type="domain" description="CBS" evidence="3">
    <location>
        <begin position="115"/>
        <end position="172"/>
    </location>
</feature>
<dbReference type="Gene3D" id="3.30.465.10">
    <property type="match status" value="1"/>
</dbReference>
<dbReference type="CDD" id="cd04590">
    <property type="entry name" value="CBS_pair_CorC_HlyC_assoc"/>
    <property type="match status" value="1"/>
</dbReference>
<comment type="caution">
    <text evidence="4">The sequence shown here is derived from an EMBL/GenBank/DDBJ whole genome shotgun (WGS) entry which is preliminary data.</text>
</comment>
<dbReference type="SUPFAM" id="SSF56176">
    <property type="entry name" value="FAD-binding/transporter-associated domain-like"/>
    <property type="match status" value="1"/>
</dbReference>
<name>X1LRD2_9ZZZZ</name>
<dbReference type="InterPro" id="IPR005170">
    <property type="entry name" value="Transptr-assoc_dom"/>
</dbReference>
<evidence type="ECO:0000256" key="1">
    <source>
        <dbReference type="ARBA" id="ARBA00022737"/>
    </source>
</evidence>
<dbReference type="GO" id="GO:0050660">
    <property type="term" value="F:flavin adenine dinucleotide binding"/>
    <property type="evidence" value="ECO:0007669"/>
    <property type="project" value="InterPro"/>
</dbReference>
<organism evidence="4">
    <name type="scientific">marine sediment metagenome</name>
    <dbReference type="NCBI Taxonomy" id="412755"/>
    <lineage>
        <taxon>unclassified sequences</taxon>
        <taxon>metagenomes</taxon>
        <taxon>ecological metagenomes</taxon>
    </lineage>
</organism>
<reference evidence="4" key="1">
    <citation type="journal article" date="2014" name="Front. Microbiol.">
        <title>High frequency of phylogenetically diverse reductive dehalogenase-homologous genes in deep subseafloor sedimentary metagenomes.</title>
        <authorList>
            <person name="Kawai M."/>
            <person name="Futagami T."/>
            <person name="Toyoda A."/>
            <person name="Takaki Y."/>
            <person name="Nishi S."/>
            <person name="Hori S."/>
            <person name="Arai W."/>
            <person name="Tsubouchi T."/>
            <person name="Morono Y."/>
            <person name="Uchiyama I."/>
            <person name="Ito T."/>
            <person name="Fujiyama A."/>
            <person name="Inagaki F."/>
            <person name="Takami H."/>
        </authorList>
    </citation>
    <scope>NUCLEOTIDE SEQUENCE</scope>
    <source>
        <strain evidence="4">Expedition CK06-06</strain>
    </source>
</reference>
<dbReference type="InterPro" id="IPR000644">
    <property type="entry name" value="CBS_dom"/>
</dbReference>
<dbReference type="SUPFAM" id="SSF54631">
    <property type="entry name" value="CBS-domain pair"/>
    <property type="match status" value="1"/>
</dbReference>
<dbReference type="AlphaFoldDB" id="X1LRD2"/>
<dbReference type="Pfam" id="PF00571">
    <property type="entry name" value="CBS"/>
    <property type="match status" value="2"/>
</dbReference>